<sequence length="457" mass="53044">MSENKTSEFSRMPIVRFFKDLFLNNRFFYAMFGIIVLFILSFVFPSILLLAKLLFFVFIALVLVDILILFGNKNGIEAQRELPEKFSNGDENKVPISITNKYSLKTYCTILEELPMQFQQRDFNITASIAANKKEQLSYTVRPTERGEYIFGKLHVYTATKIGFAMRRFSFGESQMVKTYPSFLQLKKYDLISLNQSSLQFGIKKIRRIGNSFEFEQIKEYVQGDNIKDINWKATAKRNHLMVNQFQDEKSQQIYSIIDKGRVMKMPFENLSLLDYAINAALVISSVVVRKHDKAGMFSFSKKPENFVVAERRNSQMNLIQESLYNVNTDFSESDFGNLYGHIKRKITTRSLLLLYTNFGSLDAVHRQMNYLRAINKSHMLVVVFFKNTELEQLKGQVAKNTQEIFDKTIAEKFSYDKKLIVAELNKFGIQTILTKPQNLTIDTINKYLEIKAKGLL</sequence>
<accession>A0A495DSY6</accession>
<evidence type="ECO:0000259" key="2">
    <source>
        <dbReference type="Pfam" id="PF01882"/>
    </source>
</evidence>
<reference evidence="3 4" key="1">
    <citation type="submission" date="2018-10" db="EMBL/GenBank/DDBJ databases">
        <title>Genomic Encyclopedia of Archaeal and Bacterial Type Strains, Phase II (KMG-II): from individual species to whole genera.</title>
        <authorList>
            <person name="Goeker M."/>
        </authorList>
    </citation>
    <scope>NUCLEOTIDE SEQUENCE [LARGE SCALE GENOMIC DNA]</scope>
    <source>
        <strain evidence="3 4">DSM 25230</strain>
    </source>
</reference>
<gene>
    <name evidence="3" type="ORF">CLV91_2947</name>
</gene>
<dbReference type="Pfam" id="PF01882">
    <property type="entry name" value="DUF58"/>
    <property type="match status" value="1"/>
</dbReference>
<dbReference type="PANTHER" id="PTHR33608">
    <property type="entry name" value="BLL2464 PROTEIN"/>
    <property type="match status" value="1"/>
</dbReference>
<feature type="transmembrane region" description="Helical" evidence="1">
    <location>
        <begin position="50"/>
        <end position="70"/>
    </location>
</feature>
<name>A0A495DSY6_9FLAO</name>
<keyword evidence="4" id="KW-1185">Reference proteome</keyword>
<protein>
    <submittedName>
        <fullName evidence="3">Uncharacterized protein (DUF58 family)</fullName>
    </submittedName>
</protein>
<feature type="domain" description="DUF58" evidence="2">
    <location>
        <begin position="218"/>
        <end position="386"/>
    </location>
</feature>
<proteinExistence type="predicted"/>
<evidence type="ECO:0000313" key="3">
    <source>
        <dbReference type="EMBL" id="RKR07765.1"/>
    </source>
</evidence>
<dbReference type="OrthoDB" id="845740at2"/>
<keyword evidence="1" id="KW-0472">Membrane</keyword>
<feature type="transmembrane region" description="Helical" evidence="1">
    <location>
        <begin position="21"/>
        <end position="44"/>
    </location>
</feature>
<dbReference type="PANTHER" id="PTHR33608:SF3">
    <property type="entry name" value="SLR2013 PROTEIN"/>
    <property type="match status" value="1"/>
</dbReference>
<dbReference type="RefSeq" id="WP_121068948.1">
    <property type="nucleotide sequence ID" value="NZ_RBIQ01000011.1"/>
</dbReference>
<organism evidence="3 4">
    <name type="scientific">Maribacter vaceletii</name>
    <dbReference type="NCBI Taxonomy" id="1206816"/>
    <lineage>
        <taxon>Bacteria</taxon>
        <taxon>Pseudomonadati</taxon>
        <taxon>Bacteroidota</taxon>
        <taxon>Flavobacteriia</taxon>
        <taxon>Flavobacteriales</taxon>
        <taxon>Flavobacteriaceae</taxon>
        <taxon>Maribacter</taxon>
    </lineage>
</organism>
<dbReference type="EMBL" id="RBIQ01000011">
    <property type="protein sequence ID" value="RKR07765.1"/>
    <property type="molecule type" value="Genomic_DNA"/>
</dbReference>
<comment type="caution">
    <text evidence="3">The sequence shown here is derived from an EMBL/GenBank/DDBJ whole genome shotgun (WGS) entry which is preliminary data.</text>
</comment>
<keyword evidence="1" id="KW-0812">Transmembrane</keyword>
<dbReference type="Proteomes" id="UP000269412">
    <property type="component" value="Unassembled WGS sequence"/>
</dbReference>
<dbReference type="InterPro" id="IPR002881">
    <property type="entry name" value="DUF58"/>
</dbReference>
<dbReference type="AlphaFoldDB" id="A0A495DSY6"/>
<evidence type="ECO:0000256" key="1">
    <source>
        <dbReference type="SAM" id="Phobius"/>
    </source>
</evidence>
<keyword evidence="1" id="KW-1133">Transmembrane helix</keyword>
<evidence type="ECO:0000313" key="4">
    <source>
        <dbReference type="Proteomes" id="UP000269412"/>
    </source>
</evidence>